<dbReference type="EMBL" id="ABOX02000052">
    <property type="protein sequence ID" value="EEF58010.1"/>
    <property type="molecule type" value="Genomic_DNA"/>
</dbReference>
<dbReference type="InterPro" id="IPR003661">
    <property type="entry name" value="HisK_dim/P_dom"/>
</dbReference>
<evidence type="ECO:0000256" key="8">
    <source>
        <dbReference type="ARBA" id="ARBA00022777"/>
    </source>
</evidence>
<dbReference type="Gene3D" id="1.20.120.620">
    <property type="entry name" value="Backbone structure of the membrane domain of e. Coli histidine kinase receptor kdpd"/>
    <property type="match status" value="1"/>
</dbReference>
<dbReference type="OrthoDB" id="179990at2"/>
<dbReference type="InterPro" id="IPR013655">
    <property type="entry name" value="PAS_fold_3"/>
</dbReference>
<keyword evidence="9" id="KW-0067">ATP-binding</keyword>
<dbReference type="SUPFAM" id="SSF47384">
    <property type="entry name" value="Homodimeric domain of signal transducing histidine kinase"/>
    <property type="match status" value="1"/>
</dbReference>
<evidence type="ECO:0000259" key="16">
    <source>
        <dbReference type="PROSITE" id="PS50112"/>
    </source>
</evidence>
<dbReference type="Pfam" id="PF02518">
    <property type="entry name" value="HATPase_c"/>
    <property type="match status" value="1"/>
</dbReference>
<keyword evidence="6 14" id="KW-0812">Transmembrane</keyword>
<dbReference type="InterPro" id="IPR004358">
    <property type="entry name" value="Sig_transdc_His_kin-like_C"/>
</dbReference>
<dbReference type="Pfam" id="PF13185">
    <property type="entry name" value="GAF_2"/>
    <property type="match status" value="1"/>
</dbReference>
<keyword evidence="7" id="KW-0547">Nucleotide-binding</keyword>
<feature type="domain" description="PAS" evidence="16">
    <location>
        <begin position="451"/>
        <end position="522"/>
    </location>
</feature>
<evidence type="ECO:0000256" key="14">
    <source>
        <dbReference type="SAM" id="Phobius"/>
    </source>
</evidence>
<dbReference type="SMART" id="SM00387">
    <property type="entry name" value="HATPase_c"/>
    <property type="match status" value="1"/>
</dbReference>
<evidence type="ECO:0000256" key="13">
    <source>
        <dbReference type="SAM" id="Coils"/>
    </source>
</evidence>
<dbReference type="InterPro" id="IPR035965">
    <property type="entry name" value="PAS-like_dom_sf"/>
</dbReference>
<dbReference type="Gene3D" id="1.10.287.130">
    <property type="match status" value="1"/>
</dbReference>
<dbReference type="PANTHER" id="PTHR42878">
    <property type="entry name" value="TWO-COMPONENT HISTIDINE KINASE"/>
    <property type="match status" value="1"/>
</dbReference>
<comment type="caution">
    <text evidence="18">The sequence shown here is derived from an EMBL/GenBank/DDBJ whole genome shotgun (WGS) entry which is preliminary data.</text>
</comment>
<dbReference type="Pfam" id="PF13188">
    <property type="entry name" value="PAS_8"/>
    <property type="match status" value="1"/>
</dbReference>
<dbReference type="InterPro" id="IPR003018">
    <property type="entry name" value="GAF"/>
</dbReference>
<keyword evidence="10 14" id="KW-1133">Transmembrane helix</keyword>
<dbReference type="Pfam" id="PF08448">
    <property type="entry name" value="PAS_4"/>
    <property type="match status" value="1"/>
</dbReference>
<dbReference type="RefSeq" id="WP_007417978.1">
    <property type="nucleotide sequence ID" value="NZ_ABOX02000052.1"/>
</dbReference>
<dbReference type="EC" id="2.7.13.3" evidence="3"/>
<proteinExistence type="predicted"/>
<feature type="coiled-coil region" evidence="13">
    <location>
        <begin position="123"/>
        <end position="150"/>
    </location>
</feature>
<dbReference type="Pfam" id="PF01590">
    <property type="entry name" value="GAF"/>
    <property type="match status" value="1"/>
</dbReference>
<keyword evidence="19" id="KW-1185">Reference proteome</keyword>
<dbReference type="SMART" id="SM00065">
    <property type="entry name" value="GAF"/>
    <property type="match status" value="2"/>
</dbReference>
<dbReference type="InterPro" id="IPR001610">
    <property type="entry name" value="PAC"/>
</dbReference>
<dbReference type="PROSITE" id="PS50113">
    <property type="entry name" value="PAC"/>
    <property type="match status" value="2"/>
</dbReference>
<dbReference type="CDD" id="cd00082">
    <property type="entry name" value="HisKA"/>
    <property type="match status" value="1"/>
</dbReference>
<evidence type="ECO:0000256" key="3">
    <source>
        <dbReference type="ARBA" id="ARBA00012438"/>
    </source>
</evidence>
<dbReference type="InterPro" id="IPR036890">
    <property type="entry name" value="HATPase_C_sf"/>
</dbReference>
<feature type="domain" description="Histidine kinase" evidence="15">
    <location>
        <begin position="1047"/>
        <end position="1259"/>
    </location>
</feature>
<dbReference type="FunFam" id="3.30.450.20:FF:000099">
    <property type="entry name" value="Sensory box sensor histidine kinase"/>
    <property type="match status" value="1"/>
</dbReference>
<dbReference type="FunFam" id="1.10.287.130:FF:000070">
    <property type="entry name" value="Histidine kinase sensor protein"/>
    <property type="match status" value="1"/>
</dbReference>
<evidence type="ECO:0000256" key="6">
    <source>
        <dbReference type="ARBA" id="ARBA00022692"/>
    </source>
</evidence>
<dbReference type="InterPro" id="IPR029016">
    <property type="entry name" value="GAF-like_dom_sf"/>
</dbReference>
<feature type="domain" description="PAS" evidence="16">
    <location>
        <begin position="579"/>
        <end position="650"/>
    </location>
</feature>
<dbReference type="Proteomes" id="UP000003688">
    <property type="component" value="Unassembled WGS sequence"/>
</dbReference>
<dbReference type="InterPro" id="IPR013656">
    <property type="entry name" value="PAS_4"/>
</dbReference>
<evidence type="ECO:0000256" key="4">
    <source>
        <dbReference type="ARBA" id="ARBA00022553"/>
    </source>
</evidence>
<dbReference type="FunFam" id="3.30.565.10:FF:000006">
    <property type="entry name" value="Sensor histidine kinase WalK"/>
    <property type="match status" value="1"/>
</dbReference>
<evidence type="ECO:0000256" key="1">
    <source>
        <dbReference type="ARBA" id="ARBA00000085"/>
    </source>
</evidence>
<dbReference type="InterPro" id="IPR003594">
    <property type="entry name" value="HATPase_dom"/>
</dbReference>
<dbReference type="InterPro" id="IPR005467">
    <property type="entry name" value="His_kinase_dom"/>
</dbReference>
<dbReference type="Pfam" id="PF00512">
    <property type="entry name" value="HisKA"/>
    <property type="match status" value="1"/>
</dbReference>
<dbReference type="PRINTS" id="PR00344">
    <property type="entry name" value="BCTRLSENSOR"/>
</dbReference>
<dbReference type="Gene3D" id="3.30.450.20">
    <property type="entry name" value="PAS domain"/>
    <property type="match status" value="4"/>
</dbReference>
<dbReference type="Pfam" id="PF13493">
    <property type="entry name" value="DUF4118"/>
    <property type="match status" value="1"/>
</dbReference>
<evidence type="ECO:0000256" key="5">
    <source>
        <dbReference type="ARBA" id="ARBA00022679"/>
    </source>
</evidence>
<name>B9XQ92_PEDPL</name>
<dbReference type="AlphaFoldDB" id="B9XQ92"/>
<dbReference type="InterPro" id="IPR025201">
    <property type="entry name" value="KdpD_TM"/>
</dbReference>
<dbReference type="SUPFAM" id="SSF55785">
    <property type="entry name" value="PYP-like sensor domain (PAS domain)"/>
    <property type="match status" value="4"/>
</dbReference>
<dbReference type="InterPro" id="IPR036097">
    <property type="entry name" value="HisK_dim/P_sf"/>
</dbReference>
<gene>
    <name evidence="18" type="ORF">Cflav_PD0975</name>
</gene>
<accession>B9XQ92</accession>
<evidence type="ECO:0000256" key="2">
    <source>
        <dbReference type="ARBA" id="ARBA00004141"/>
    </source>
</evidence>
<reference evidence="18 19" key="1">
    <citation type="journal article" date="2011" name="J. Bacteriol.">
        <title>Genome sequence of 'Pedosphaera parvula' Ellin514, an aerobic Verrucomicrobial isolate from pasture soil.</title>
        <authorList>
            <person name="Kant R."/>
            <person name="van Passel M.W."/>
            <person name="Sangwan P."/>
            <person name="Palva A."/>
            <person name="Lucas S."/>
            <person name="Copeland A."/>
            <person name="Lapidus A."/>
            <person name="Glavina Del Rio T."/>
            <person name="Dalin E."/>
            <person name="Tice H."/>
            <person name="Bruce D."/>
            <person name="Goodwin L."/>
            <person name="Pitluck S."/>
            <person name="Chertkov O."/>
            <person name="Larimer F.W."/>
            <person name="Land M.L."/>
            <person name="Hauser L."/>
            <person name="Brettin T.S."/>
            <person name="Detter J.C."/>
            <person name="Han S."/>
            <person name="de Vos W.M."/>
            <person name="Janssen P.H."/>
            <person name="Smidt H."/>
        </authorList>
    </citation>
    <scope>NUCLEOTIDE SEQUENCE [LARGE SCALE GENOMIC DNA]</scope>
    <source>
        <strain evidence="18 19">Ellin514</strain>
    </source>
</reference>
<dbReference type="Gene3D" id="3.30.565.10">
    <property type="entry name" value="Histidine kinase-like ATPase, C-terminal domain"/>
    <property type="match status" value="1"/>
</dbReference>
<protein>
    <recommendedName>
        <fullName evidence="3">histidine kinase</fullName>
        <ecNumber evidence="3">2.7.13.3</ecNumber>
    </recommendedName>
</protein>
<evidence type="ECO:0000256" key="12">
    <source>
        <dbReference type="ARBA" id="ARBA00023136"/>
    </source>
</evidence>
<dbReference type="InterPro" id="IPR000014">
    <property type="entry name" value="PAS"/>
</dbReference>
<evidence type="ECO:0000259" key="15">
    <source>
        <dbReference type="PROSITE" id="PS50109"/>
    </source>
</evidence>
<dbReference type="GO" id="GO:0000155">
    <property type="term" value="F:phosphorelay sensor kinase activity"/>
    <property type="evidence" value="ECO:0007669"/>
    <property type="project" value="InterPro"/>
</dbReference>
<feature type="domain" description="PAS" evidence="16">
    <location>
        <begin position="705"/>
        <end position="750"/>
    </location>
</feature>
<dbReference type="SMART" id="SM00388">
    <property type="entry name" value="HisKA"/>
    <property type="match status" value="1"/>
</dbReference>
<dbReference type="GO" id="GO:0007234">
    <property type="term" value="P:osmosensory signaling via phosphorelay pathway"/>
    <property type="evidence" value="ECO:0007669"/>
    <property type="project" value="TreeGrafter"/>
</dbReference>
<evidence type="ECO:0000256" key="7">
    <source>
        <dbReference type="ARBA" id="ARBA00022741"/>
    </source>
</evidence>
<evidence type="ECO:0000259" key="17">
    <source>
        <dbReference type="PROSITE" id="PS50113"/>
    </source>
</evidence>
<dbReference type="PANTHER" id="PTHR42878:SF15">
    <property type="entry name" value="BACTERIOPHYTOCHROME"/>
    <property type="match status" value="1"/>
</dbReference>
<keyword evidence="13" id="KW-0175">Coiled coil</keyword>
<dbReference type="InterPro" id="IPR038318">
    <property type="entry name" value="KdpD_sf"/>
</dbReference>
<dbReference type="Gene3D" id="3.30.450.40">
    <property type="match status" value="2"/>
</dbReference>
<dbReference type="SMART" id="SM00086">
    <property type="entry name" value="PAC"/>
    <property type="match status" value="4"/>
</dbReference>
<dbReference type="GO" id="GO:0030295">
    <property type="term" value="F:protein kinase activator activity"/>
    <property type="evidence" value="ECO:0007669"/>
    <property type="project" value="TreeGrafter"/>
</dbReference>
<dbReference type="Pfam" id="PF08447">
    <property type="entry name" value="PAS_3"/>
    <property type="match status" value="2"/>
</dbReference>
<evidence type="ECO:0000313" key="19">
    <source>
        <dbReference type="Proteomes" id="UP000003688"/>
    </source>
</evidence>
<dbReference type="SUPFAM" id="SSF55781">
    <property type="entry name" value="GAF domain-like"/>
    <property type="match status" value="2"/>
</dbReference>
<dbReference type="GO" id="GO:0000156">
    <property type="term" value="F:phosphorelay response regulator activity"/>
    <property type="evidence" value="ECO:0007669"/>
    <property type="project" value="TreeGrafter"/>
</dbReference>
<feature type="domain" description="PAC" evidence="17">
    <location>
        <begin position="526"/>
        <end position="578"/>
    </location>
</feature>
<dbReference type="STRING" id="320771.Cflav_PD0975"/>
<dbReference type="SUPFAM" id="SSF55874">
    <property type="entry name" value="ATPase domain of HSP90 chaperone/DNA topoisomerase II/histidine kinase"/>
    <property type="match status" value="1"/>
</dbReference>
<feature type="coiled-coil region" evidence="13">
    <location>
        <begin position="988"/>
        <end position="1040"/>
    </location>
</feature>
<dbReference type="InterPro" id="IPR050351">
    <property type="entry name" value="BphY/WalK/GraS-like"/>
</dbReference>
<dbReference type="GO" id="GO:0005524">
    <property type="term" value="F:ATP binding"/>
    <property type="evidence" value="ECO:0007669"/>
    <property type="project" value="UniProtKB-KW"/>
</dbReference>
<feature type="domain" description="PAC" evidence="17">
    <location>
        <begin position="652"/>
        <end position="704"/>
    </location>
</feature>
<keyword evidence="12 14" id="KW-0472">Membrane</keyword>
<keyword evidence="11" id="KW-0902">Two-component regulatory system</keyword>
<organism evidence="18 19">
    <name type="scientific">Pedosphaera parvula (strain Ellin514)</name>
    <dbReference type="NCBI Taxonomy" id="320771"/>
    <lineage>
        <taxon>Bacteria</taxon>
        <taxon>Pseudomonadati</taxon>
        <taxon>Verrucomicrobiota</taxon>
        <taxon>Pedosphaerae</taxon>
        <taxon>Pedosphaerales</taxon>
        <taxon>Pedosphaeraceae</taxon>
        <taxon>Pedosphaera</taxon>
    </lineage>
</organism>
<feature type="transmembrane region" description="Helical" evidence="14">
    <location>
        <begin position="49"/>
        <end position="77"/>
    </location>
</feature>
<comment type="subcellular location">
    <subcellularLocation>
        <location evidence="2">Membrane</location>
        <topology evidence="2">Multi-pass membrane protein</topology>
    </subcellularLocation>
</comment>
<dbReference type="CDD" id="cd00130">
    <property type="entry name" value="PAS"/>
    <property type="match status" value="3"/>
</dbReference>
<keyword evidence="5" id="KW-0808">Transferase</keyword>
<evidence type="ECO:0000256" key="11">
    <source>
        <dbReference type="ARBA" id="ARBA00023012"/>
    </source>
</evidence>
<comment type="catalytic activity">
    <reaction evidence="1">
        <text>ATP + protein L-histidine = ADP + protein N-phospho-L-histidine.</text>
        <dbReference type="EC" id="2.7.13.3"/>
    </reaction>
</comment>
<feature type="transmembrane region" description="Helical" evidence="14">
    <location>
        <begin position="20"/>
        <end position="37"/>
    </location>
</feature>
<evidence type="ECO:0000256" key="9">
    <source>
        <dbReference type="ARBA" id="ARBA00022840"/>
    </source>
</evidence>
<dbReference type="InterPro" id="IPR000700">
    <property type="entry name" value="PAS-assoc_C"/>
</dbReference>
<dbReference type="GO" id="GO:0016020">
    <property type="term" value="C:membrane"/>
    <property type="evidence" value="ECO:0007669"/>
    <property type="project" value="UniProtKB-SubCell"/>
</dbReference>
<dbReference type="PROSITE" id="PS50112">
    <property type="entry name" value="PAS"/>
    <property type="match status" value="3"/>
</dbReference>
<keyword evidence="8 18" id="KW-0418">Kinase</keyword>
<evidence type="ECO:0000313" key="18">
    <source>
        <dbReference type="EMBL" id="EEF58010.1"/>
    </source>
</evidence>
<keyword evidence="4" id="KW-0597">Phosphoprotein</keyword>
<dbReference type="PROSITE" id="PS50109">
    <property type="entry name" value="HIS_KIN"/>
    <property type="match status" value="1"/>
</dbReference>
<dbReference type="SMART" id="SM00091">
    <property type="entry name" value="PAS"/>
    <property type="match status" value="4"/>
</dbReference>
<sequence>MNLKSADKEFRVRHSALAPYAIAALCVGLGTILRLRLDEILGNQYTYVTFYLALLVSAGLGGWRSGFTALVLGILSASYFFTPSRHTLSLGDVPHRIGLMSFIIVGSTAVCLSDAQRRARSRARLVILQLEREIAERKQAEKELHETHALAQKRLAELDAVIESMPDAVYIGNESGITKCNSHALNMLGVSSLEELHSSIGVVGDKFSIRWPHNNQRLKPEEFQFIRALEGQTVIEEVLASRLKTEETVHLRVASAPVVFNGGIIGAVAITSNITDQRRKEAFTSVLSHLGEKLNTARTQPEAGRLIADVTEHLFEWDAFSLNLYNLETRGLKPILNIDTLEGQKTEIPSDLLGISPTISRAMAQGAELLLRDFPLTNTTDCFPFGDVSRLSASLIFVPVRDGNQSIGVLSIQSYQHAAYDEKDLGTLQILADYCGGALQRIRAEEALQDSEKEYRAMFDMDGSGKAQVDPLTHKFLRVNPKLCEISGYAQEEMLEKTFPEIILPEDRRHNLVNFQDLIAGRRDGCRYEIRHLRKDGAIRRVDITITILRDADSQPVRVLSSLIDVTERKQAEEALRLSEQQYRTFTETVPAIVFTGGAERACDYLNQRWTDYTGLTIEQSLGDGWRSALHPEDLQPTAQRWLEARQEKKPFEWLYRYRRKDGMYRWFLMRSQPFFDDAGNICRWLGTAIDIHDRKEAEDALRESERRFSSFMQHLPGTAWIKDLEGRYIYINANGCKVFSRNVEEIVGQRDDAFFPATIADRLRENDQVVIETGRSLQTIEAIPFAEELRYCLVSKFPILGNNGSPAFVAAIAVDITERKRGEEALAFSNQRLSLLAQVTHTVVGVGSLKDEVGKLAEIVRSAYHVDACVIRVLQGDKHVLLASAGLDERELEPSIPSTLGIGGALSALKRPVFVPDVRLHPLTQSLENRLGKDYNFLSYAGTPLLIQDRLIGILGIYSAEAIRHFSEADLEHLQIIAHDLAAAIVNDNLFREVSTQKRQLEEHIAERQEAEMEIQRLNAELEKRVQERTAQLQASNKELEAFCYSVSHDLRWPLRTITGFTQALRDDYADRLDTDGQEYLERVINAGREMDRLINDLLHLSRLTRSEMRLRRVDLSALAQRIAGELNKTEPLRNVEFVISPGLAAQGDERLLRIALENLLNNAWKFTGNRSLARIEFGIDLATHYPAYFVRDNGAGFDMAYAAKLFGAFQRLHSAEEFPGHGIGLATVQRIVNRHGGRTWATGAINEGATFYFTLPT</sequence>
<dbReference type="NCBIfam" id="TIGR00229">
    <property type="entry name" value="sensory_box"/>
    <property type="match status" value="3"/>
</dbReference>
<evidence type="ECO:0000256" key="10">
    <source>
        <dbReference type="ARBA" id="ARBA00022989"/>
    </source>
</evidence>